<keyword evidence="4" id="KW-0804">Transcription</keyword>
<proteinExistence type="predicted"/>
<dbReference type="Gene3D" id="1.10.8.60">
    <property type="match status" value="1"/>
</dbReference>
<dbReference type="GO" id="GO:0006355">
    <property type="term" value="P:regulation of DNA-templated transcription"/>
    <property type="evidence" value="ECO:0007669"/>
    <property type="project" value="InterPro"/>
</dbReference>
<dbReference type="Pfam" id="PF00158">
    <property type="entry name" value="Sigma54_activat"/>
    <property type="match status" value="1"/>
</dbReference>
<dbReference type="InterPro" id="IPR025944">
    <property type="entry name" value="Sigma_54_int_dom_CS"/>
</dbReference>
<evidence type="ECO:0000256" key="4">
    <source>
        <dbReference type="ARBA" id="ARBA00023163"/>
    </source>
</evidence>
<evidence type="ECO:0000313" key="7">
    <source>
        <dbReference type="Proteomes" id="UP000198619"/>
    </source>
</evidence>
<dbReference type="InterPro" id="IPR003593">
    <property type="entry name" value="AAA+_ATPase"/>
</dbReference>
<dbReference type="InterPro" id="IPR027417">
    <property type="entry name" value="P-loop_NTPase"/>
</dbReference>
<protein>
    <submittedName>
        <fullName evidence="6">Transcriptional regulator containing PAS, AAA-type ATPase, and DNA-binding Fis domains</fullName>
    </submittedName>
</protein>
<dbReference type="PROSITE" id="PS00675">
    <property type="entry name" value="SIGMA54_INTERACT_1"/>
    <property type="match status" value="1"/>
</dbReference>
<dbReference type="PANTHER" id="PTHR32071:SF57">
    <property type="entry name" value="C4-DICARBOXYLATE TRANSPORT TRANSCRIPTIONAL REGULATORY PROTEIN DCTD"/>
    <property type="match status" value="1"/>
</dbReference>
<dbReference type="Proteomes" id="UP000198619">
    <property type="component" value="Unassembled WGS sequence"/>
</dbReference>
<accession>A0A1I0ZV25</accession>
<keyword evidence="7" id="KW-1185">Reference proteome</keyword>
<feature type="domain" description="Sigma-54 factor interaction" evidence="5">
    <location>
        <begin position="270"/>
        <end position="500"/>
    </location>
</feature>
<dbReference type="PANTHER" id="PTHR32071">
    <property type="entry name" value="TRANSCRIPTIONAL REGULATORY PROTEIN"/>
    <property type="match status" value="1"/>
</dbReference>
<evidence type="ECO:0000256" key="1">
    <source>
        <dbReference type="ARBA" id="ARBA00022741"/>
    </source>
</evidence>
<dbReference type="PROSITE" id="PS50045">
    <property type="entry name" value="SIGMA54_INTERACT_4"/>
    <property type="match status" value="1"/>
</dbReference>
<name>A0A1I0ZV25_9CLOT</name>
<dbReference type="InterPro" id="IPR002078">
    <property type="entry name" value="Sigma_54_int"/>
</dbReference>
<keyword evidence="1" id="KW-0547">Nucleotide-binding</keyword>
<dbReference type="GO" id="GO:0003677">
    <property type="term" value="F:DNA binding"/>
    <property type="evidence" value="ECO:0007669"/>
    <property type="project" value="UniProtKB-KW"/>
</dbReference>
<dbReference type="Pfam" id="PF25601">
    <property type="entry name" value="AAA_lid_14"/>
    <property type="match status" value="1"/>
</dbReference>
<evidence type="ECO:0000259" key="5">
    <source>
        <dbReference type="PROSITE" id="PS50045"/>
    </source>
</evidence>
<dbReference type="GO" id="GO:0005524">
    <property type="term" value="F:ATP binding"/>
    <property type="evidence" value="ECO:0007669"/>
    <property type="project" value="UniProtKB-KW"/>
</dbReference>
<dbReference type="SMART" id="SM00382">
    <property type="entry name" value="AAA"/>
    <property type="match status" value="1"/>
</dbReference>
<dbReference type="InterPro" id="IPR025662">
    <property type="entry name" value="Sigma_54_int_dom_ATP-bd_1"/>
</dbReference>
<dbReference type="OrthoDB" id="9803970at2"/>
<keyword evidence="2" id="KW-0067">ATP-binding</keyword>
<dbReference type="FunFam" id="3.40.50.300:FF:000006">
    <property type="entry name" value="DNA-binding transcriptional regulator NtrC"/>
    <property type="match status" value="1"/>
</dbReference>
<dbReference type="STRING" id="84698.SAMN04488528_10268"/>
<dbReference type="EMBL" id="FOKI01000026">
    <property type="protein sequence ID" value="SFB29584.1"/>
    <property type="molecule type" value="Genomic_DNA"/>
</dbReference>
<evidence type="ECO:0000256" key="2">
    <source>
        <dbReference type="ARBA" id="ARBA00022840"/>
    </source>
</evidence>
<organism evidence="6 7">
    <name type="scientific">Clostridium frigidicarnis</name>
    <dbReference type="NCBI Taxonomy" id="84698"/>
    <lineage>
        <taxon>Bacteria</taxon>
        <taxon>Bacillati</taxon>
        <taxon>Bacillota</taxon>
        <taxon>Clostridia</taxon>
        <taxon>Eubacteriales</taxon>
        <taxon>Clostridiaceae</taxon>
        <taxon>Clostridium</taxon>
    </lineage>
</organism>
<dbReference type="SUPFAM" id="SSF52540">
    <property type="entry name" value="P-loop containing nucleoside triphosphate hydrolases"/>
    <property type="match status" value="1"/>
</dbReference>
<reference evidence="6 7" key="1">
    <citation type="submission" date="2016-10" db="EMBL/GenBank/DDBJ databases">
        <authorList>
            <person name="de Groot N.N."/>
        </authorList>
    </citation>
    <scope>NUCLEOTIDE SEQUENCE [LARGE SCALE GENOMIC DNA]</scope>
    <source>
        <strain evidence="6 7">DSM 12271</strain>
    </source>
</reference>
<evidence type="ECO:0000256" key="3">
    <source>
        <dbReference type="ARBA" id="ARBA00023015"/>
    </source>
</evidence>
<dbReference type="Gene3D" id="1.10.10.60">
    <property type="entry name" value="Homeodomain-like"/>
    <property type="match status" value="1"/>
</dbReference>
<dbReference type="PROSITE" id="PS00688">
    <property type="entry name" value="SIGMA54_INTERACT_3"/>
    <property type="match status" value="1"/>
</dbReference>
<keyword evidence="3" id="KW-0805">Transcription regulation</keyword>
<gene>
    <name evidence="6" type="ORF">SAMN04488528_10268</name>
</gene>
<evidence type="ECO:0000313" key="6">
    <source>
        <dbReference type="EMBL" id="SFB29584.1"/>
    </source>
</evidence>
<dbReference type="RefSeq" id="WP_090042317.1">
    <property type="nucleotide sequence ID" value="NZ_FOKI01000026.1"/>
</dbReference>
<dbReference type="CDD" id="cd00009">
    <property type="entry name" value="AAA"/>
    <property type="match status" value="1"/>
</dbReference>
<sequence length="586" mass="66051">MDETLLKKIQPSVKKYSEVIANVLEVDVEIVDSNLNRVCGTGIYSEVNIKCEGKAYLEVLKTGKQNIVNTPKEDKICEGCLFKDKCKETMEIATPIFYDEKIVGVIGLVCFTEEQRISLSSKVEVHLEFLNQIADLIKSKISEELQRKEHEKSILLLNQVINNIENGVLIINENDSVSEFNNSAFKQLKLSTDIENNEINIKNLDDYFGGQQVFEIDANGRKYSVIGKKIRGDGSLGENKEIFIFNMVKKIKEEAYKLTAATSIIDTNNIIGKSVKMIELKEKIKRISSSKSTVLITGESGTGKEVIARAIHGEGDRKKTPFIAINCGAIPDSLLESELFGYVKGAFSGADPNGRVGKFELANGGVILLDEIGDMPIHLQVKLLRVLQERKFVRIGSNKLIDLDIRVIAATNKDLKELIEENKFREDLYYRLNVIPIEIPPLREREGDIELLLGKLIKKYNRLFGQYVHTITDEANKKLLEYNWPGNVRELENTVEFIINVAGSDGVITLETLPEAILKNNNEEEENIEEIIPLRVIEETYIRKALEKYGTDTKGKELAAKKLGMGIATLYRRIDNMKKMGTLMNN</sequence>
<dbReference type="AlphaFoldDB" id="A0A1I0ZV25"/>
<keyword evidence="6" id="KW-0238">DNA-binding</keyword>
<dbReference type="Gene3D" id="3.40.50.300">
    <property type="entry name" value="P-loop containing nucleotide triphosphate hydrolases"/>
    <property type="match status" value="1"/>
</dbReference>
<dbReference type="InterPro" id="IPR058031">
    <property type="entry name" value="AAA_lid_NorR"/>
</dbReference>